<evidence type="ECO:0000313" key="8">
    <source>
        <dbReference type="Proteomes" id="UP001325680"/>
    </source>
</evidence>
<comment type="similarity">
    <text evidence="2">Belongs to the SusD family.</text>
</comment>
<dbReference type="InterPro" id="IPR011990">
    <property type="entry name" value="TPR-like_helical_dom_sf"/>
</dbReference>
<protein>
    <submittedName>
        <fullName evidence="7">RagB/SusD family nutrient uptake outer membrane protein</fullName>
    </submittedName>
</protein>
<organism evidence="7 8">
    <name type="scientific">Niabella yanshanensis</name>
    <dbReference type="NCBI Taxonomy" id="577386"/>
    <lineage>
        <taxon>Bacteria</taxon>
        <taxon>Pseudomonadati</taxon>
        <taxon>Bacteroidota</taxon>
        <taxon>Chitinophagia</taxon>
        <taxon>Chitinophagales</taxon>
        <taxon>Chitinophagaceae</taxon>
        <taxon>Niabella</taxon>
    </lineage>
</organism>
<dbReference type="EMBL" id="CP139960">
    <property type="protein sequence ID" value="WQD38088.1"/>
    <property type="molecule type" value="Genomic_DNA"/>
</dbReference>
<dbReference type="PROSITE" id="PS51257">
    <property type="entry name" value="PROKAR_LIPOPROTEIN"/>
    <property type="match status" value="1"/>
</dbReference>
<dbReference type="RefSeq" id="WP_114790835.1">
    <property type="nucleotide sequence ID" value="NZ_CP139960.1"/>
</dbReference>
<evidence type="ECO:0000256" key="2">
    <source>
        <dbReference type="ARBA" id="ARBA00006275"/>
    </source>
</evidence>
<evidence type="ECO:0000259" key="6">
    <source>
        <dbReference type="Pfam" id="PF07980"/>
    </source>
</evidence>
<evidence type="ECO:0000256" key="1">
    <source>
        <dbReference type="ARBA" id="ARBA00004442"/>
    </source>
</evidence>
<evidence type="ECO:0000313" key="7">
    <source>
        <dbReference type="EMBL" id="WQD38088.1"/>
    </source>
</evidence>
<name>A0ABZ0W496_9BACT</name>
<keyword evidence="8" id="KW-1185">Reference proteome</keyword>
<keyword evidence="5" id="KW-0998">Cell outer membrane</keyword>
<feature type="domain" description="RagB/SusD" evidence="6">
    <location>
        <begin position="374"/>
        <end position="526"/>
    </location>
</feature>
<dbReference type="SUPFAM" id="SSF48452">
    <property type="entry name" value="TPR-like"/>
    <property type="match status" value="1"/>
</dbReference>
<keyword evidence="3" id="KW-0732">Signal</keyword>
<reference evidence="7 8" key="1">
    <citation type="submission" date="2023-12" db="EMBL/GenBank/DDBJ databases">
        <title>Genome sequencing and assembly of bacterial species from a model synthetic community.</title>
        <authorList>
            <person name="Hogle S.L."/>
        </authorList>
    </citation>
    <scope>NUCLEOTIDE SEQUENCE [LARGE SCALE GENOMIC DNA]</scope>
    <source>
        <strain evidence="7 8">HAMBI_3031</strain>
    </source>
</reference>
<keyword evidence="4" id="KW-0472">Membrane</keyword>
<dbReference type="InterPro" id="IPR012944">
    <property type="entry name" value="SusD_RagB_dom"/>
</dbReference>
<sequence>MKRYSSIQLLTAFALCIAMLASCKKLIDVDAPGVLEEKKMYRNIYDADAAIIGLYGRFLTLAESYVVLNELRADLLTTTANANENLIQLNKHDVKAGNPYANPKPYYDVILNCNDLLYNFGQMLANKTLNQTEYNMRYADVASLRAWVYLQLGIHFGNVPYISSHIPSASSLEALMQTDAAKPISFNALLDSLIDAQESLAYMDPYAAGTDLVTTVDGYSTSKFFINKKVMLGELYLWRGKGGDYNKAATVLKEVMETGGTGDFFTYRITGASKGDNNDLAVGYLRYNEMDEYSLINSNSQGWRSIFARAEDRLFGYEWVWYLPYNTLFQPNNPFTKLFTTNFLLKPSQQSVDSWNAQVQKNNFPYDARGPKFSYTLVGNEPQVAKYGYNANTEKWFLYRAAALHLAFAEAANRDGHRAIANALVNQGIQPTLGNRITDEGAPYLFDARKSDNPQIAADWYLNNGLRGRANLYTVPISADSTIAIENMIIDEAGLELAFEGRRWSDLLRIALRRNDPAFLADKVYDKLRKQNDPSAATVRAKLLNKENWYLPFKWQ</sequence>
<evidence type="ECO:0000256" key="5">
    <source>
        <dbReference type="ARBA" id="ARBA00023237"/>
    </source>
</evidence>
<evidence type="ECO:0000256" key="3">
    <source>
        <dbReference type="ARBA" id="ARBA00022729"/>
    </source>
</evidence>
<accession>A0ABZ0W496</accession>
<dbReference type="Pfam" id="PF07980">
    <property type="entry name" value="SusD_RagB"/>
    <property type="match status" value="1"/>
</dbReference>
<dbReference type="Proteomes" id="UP001325680">
    <property type="component" value="Chromosome"/>
</dbReference>
<proteinExistence type="inferred from homology"/>
<evidence type="ECO:0000256" key="4">
    <source>
        <dbReference type="ARBA" id="ARBA00023136"/>
    </source>
</evidence>
<gene>
    <name evidence="7" type="ORF">U0035_20685</name>
</gene>
<comment type="subcellular location">
    <subcellularLocation>
        <location evidence="1">Cell outer membrane</location>
    </subcellularLocation>
</comment>
<dbReference type="Gene3D" id="1.25.40.390">
    <property type="match status" value="1"/>
</dbReference>